<proteinExistence type="predicted"/>
<evidence type="ECO:0000313" key="2">
    <source>
        <dbReference type="Proteomes" id="UP000260943"/>
    </source>
</evidence>
<sequence length="127" mass="14392">MGDCGFELIEGCKDVRSGAAVLFQSEQDEEDLRVECAITADGCMDIMQESAGPLTEWCFEESPHRVETYAGADAVDALMRYFHLDIPEQLPELLRIEYMGYDCGMRIRALMRSLDVPYEVIESDIVR</sequence>
<accession>A0A3E4QQD4</accession>
<comment type="caution">
    <text evidence="1">The sequence shown here is derived from an EMBL/GenBank/DDBJ whole genome shotgun (WGS) entry which is preliminary data.</text>
</comment>
<dbReference type="AlphaFoldDB" id="A0A3E4QQD4"/>
<name>A0A3E4QQD4_9ACTN</name>
<reference evidence="1 2" key="1">
    <citation type="submission" date="2018-08" db="EMBL/GenBank/DDBJ databases">
        <title>A genome reference for cultivated species of the human gut microbiota.</title>
        <authorList>
            <person name="Zou Y."/>
            <person name="Xue W."/>
            <person name="Luo G."/>
        </authorList>
    </citation>
    <scope>NUCLEOTIDE SEQUENCE [LARGE SCALE GENOMIC DNA]</scope>
    <source>
        <strain evidence="1 2">TF08-14</strain>
    </source>
</reference>
<dbReference type="EMBL" id="QSRJ01000010">
    <property type="protein sequence ID" value="RGL08411.1"/>
    <property type="molecule type" value="Genomic_DNA"/>
</dbReference>
<gene>
    <name evidence="1" type="ORF">DXC81_08525</name>
</gene>
<organism evidence="1 2">
    <name type="scientific">Collinsella tanakaei</name>
    <dbReference type="NCBI Taxonomy" id="626935"/>
    <lineage>
        <taxon>Bacteria</taxon>
        <taxon>Bacillati</taxon>
        <taxon>Actinomycetota</taxon>
        <taxon>Coriobacteriia</taxon>
        <taxon>Coriobacteriales</taxon>
        <taxon>Coriobacteriaceae</taxon>
        <taxon>Collinsella</taxon>
    </lineage>
</organism>
<protein>
    <submittedName>
        <fullName evidence="1">Uncharacterized protein</fullName>
    </submittedName>
</protein>
<evidence type="ECO:0000313" key="1">
    <source>
        <dbReference type="EMBL" id="RGL08411.1"/>
    </source>
</evidence>
<dbReference type="Proteomes" id="UP000260943">
    <property type="component" value="Unassembled WGS sequence"/>
</dbReference>